<dbReference type="AlphaFoldDB" id="A0A2V5H2M2"/>
<keyword evidence="2" id="KW-0862">Zinc</keyword>
<dbReference type="InterPro" id="IPR036864">
    <property type="entry name" value="Zn2-C6_fun-type_DNA-bd_sf"/>
</dbReference>
<dbReference type="STRING" id="1450538.A0A2V5H2M2"/>
<dbReference type="PANTHER" id="PTHR36206:SF16">
    <property type="entry name" value="TRANSCRIPTION FACTOR DOMAIN-CONTAINING PROTEIN-RELATED"/>
    <property type="match status" value="1"/>
</dbReference>
<dbReference type="InterPro" id="IPR001138">
    <property type="entry name" value="Zn2Cys6_DnaBD"/>
</dbReference>
<dbReference type="PROSITE" id="PS50048">
    <property type="entry name" value="ZN2_CY6_FUNGAL_2"/>
    <property type="match status" value="1"/>
</dbReference>
<feature type="compositionally biased region" description="Polar residues" evidence="7">
    <location>
        <begin position="1"/>
        <end position="23"/>
    </location>
</feature>
<keyword evidence="5" id="KW-0804">Transcription</keyword>
<dbReference type="InterPro" id="IPR052360">
    <property type="entry name" value="Transcr_Regulatory_Proteins"/>
</dbReference>
<evidence type="ECO:0000259" key="8">
    <source>
        <dbReference type="PROSITE" id="PS50048"/>
    </source>
</evidence>
<evidence type="ECO:0000256" key="7">
    <source>
        <dbReference type="SAM" id="MobiDB-lite"/>
    </source>
</evidence>
<organism evidence="9 10">
    <name type="scientific">Aspergillus violaceofuscus (strain CBS 115571)</name>
    <dbReference type="NCBI Taxonomy" id="1450538"/>
    <lineage>
        <taxon>Eukaryota</taxon>
        <taxon>Fungi</taxon>
        <taxon>Dikarya</taxon>
        <taxon>Ascomycota</taxon>
        <taxon>Pezizomycotina</taxon>
        <taxon>Eurotiomycetes</taxon>
        <taxon>Eurotiomycetidae</taxon>
        <taxon>Eurotiales</taxon>
        <taxon>Aspergillaceae</taxon>
        <taxon>Aspergillus</taxon>
    </lineage>
</organism>
<dbReference type="GO" id="GO:0000981">
    <property type="term" value="F:DNA-binding transcription factor activity, RNA polymerase II-specific"/>
    <property type="evidence" value="ECO:0007669"/>
    <property type="project" value="InterPro"/>
</dbReference>
<dbReference type="CDD" id="cd00067">
    <property type="entry name" value="GAL4"/>
    <property type="match status" value="1"/>
</dbReference>
<evidence type="ECO:0000256" key="5">
    <source>
        <dbReference type="ARBA" id="ARBA00023163"/>
    </source>
</evidence>
<dbReference type="SUPFAM" id="SSF57701">
    <property type="entry name" value="Zn2/Cys6 DNA-binding domain"/>
    <property type="match status" value="1"/>
</dbReference>
<evidence type="ECO:0000256" key="1">
    <source>
        <dbReference type="ARBA" id="ARBA00022723"/>
    </source>
</evidence>
<protein>
    <recommendedName>
        <fullName evidence="8">Zn(2)-C6 fungal-type domain-containing protein</fullName>
    </recommendedName>
</protein>
<dbReference type="Proteomes" id="UP000249829">
    <property type="component" value="Unassembled WGS sequence"/>
</dbReference>
<dbReference type="Pfam" id="PF00172">
    <property type="entry name" value="Zn_clus"/>
    <property type="match status" value="1"/>
</dbReference>
<dbReference type="Gene3D" id="4.10.240.10">
    <property type="entry name" value="Zn(2)-C6 fungal-type DNA-binding domain"/>
    <property type="match status" value="1"/>
</dbReference>
<keyword evidence="4" id="KW-0238">DNA-binding</keyword>
<accession>A0A2V5H2M2</accession>
<dbReference type="GO" id="GO:0003677">
    <property type="term" value="F:DNA binding"/>
    <property type="evidence" value="ECO:0007669"/>
    <property type="project" value="UniProtKB-KW"/>
</dbReference>
<sequence length="627" mass="70036">MKMSLTMKSATQPQNLTWTSSPGHTRKKAFSRRSRNGCRTCRARRVKCDETPGTCDNCSRTGRQCEYDLHRIPERARPGSVAAPAAQISLPWKMTSDERRCLSFFQHRSVPHLVAFFDSPLWQRLILQLCYHEPAVFHAVIALGAVNQAYEIEGGRQRRVRQASLPQQQQKDEHRGQDPWHLFALEQASRAIAKLNERRQSADPHFQRVILACCLLFVMCELLHKNLSRATFHIQCGLHILRGMNVRRQSGGLTFIVADGTNPYRVEECVVDAFLGLQMCAIFYGTKDPLHFDTELVYNQPYHDLHLHRAFRDLGHARQILTPLLDTMALFVAQGWYLSDAEIAARYAALHHQQHRLLAYFTRYLHLLTEFSHRTLQRSTTTTTTTMPNPEHQKLTREAQIMRLSCLYSLLAIKIALFSKERPLPTRLLPDFVTVLTAAEAAIAQFTGAAATATAATATATANRPAMTARPGIVPALCVATMRCPDFGLRCRGIAALRGWDAQEAFMGAAFNADLMEEVMKVELLIRYRAGEEEKEGALEGVRFEMGPGRRDAASVGCGGGGGGGGGEGNGGLRPAVARIEYRGSDGVERVQRVPLVRNEALAAELRAIDGSADWPCLRYLQLLDHL</sequence>
<evidence type="ECO:0000256" key="6">
    <source>
        <dbReference type="ARBA" id="ARBA00023242"/>
    </source>
</evidence>
<evidence type="ECO:0000313" key="10">
    <source>
        <dbReference type="Proteomes" id="UP000249829"/>
    </source>
</evidence>
<keyword evidence="3" id="KW-0805">Transcription regulation</keyword>
<feature type="region of interest" description="Disordered" evidence="7">
    <location>
        <begin position="1"/>
        <end position="29"/>
    </location>
</feature>
<keyword evidence="10" id="KW-1185">Reference proteome</keyword>
<dbReference type="EMBL" id="KZ825195">
    <property type="protein sequence ID" value="PYI15103.1"/>
    <property type="molecule type" value="Genomic_DNA"/>
</dbReference>
<evidence type="ECO:0000313" key="9">
    <source>
        <dbReference type="EMBL" id="PYI15103.1"/>
    </source>
</evidence>
<proteinExistence type="predicted"/>
<evidence type="ECO:0000256" key="4">
    <source>
        <dbReference type="ARBA" id="ARBA00023125"/>
    </source>
</evidence>
<keyword evidence="1" id="KW-0479">Metal-binding</keyword>
<name>A0A2V5H2M2_ASPV1</name>
<reference evidence="9 10" key="1">
    <citation type="submission" date="2018-02" db="EMBL/GenBank/DDBJ databases">
        <title>The genomes of Aspergillus section Nigri reveals drivers in fungal speciation.</title>
        <authorList>
            <consortium name="DOE Joint Genome Institute"/>
            <person name="Vesth T.C."/>
            <person name="Nybo J."/>
            <person name="Theobald S."/>
            <person name="Brandl J."/>
            <person name="Frisvad J.C."/>
            <person name="Nielsen K.F."/>
            <person name="Lyhne E.K."/>
            <person name="Kogle M.E."/>
            <person name="Kuo A."/>
            <person name="Riley R."/>
            <person name="Clum A."/>
            <person name="Nolan M."/>
            <person name="Lipzen A."/>
            <person name="Salamov A."/>
            <person name="Henrissat B."/>
            <person name="Wiebenga A."/>
            <person name="De vries R.P."/>
            <person name="Grigoriev I.V."/>
            <person name="Mortensen U.H."/>
            <person name="Andersen M.R."/>
            <person name="Baker S.E."/>
        </authorList>
    </citation>
    <scope>NUCLEOTIDE SEQUENCE [LARGE SCALE GENOMIC DNA]</scope>
    <source>
        <strain evidence="9 10">CBS 115571</strain>
    </source>
</reference>
<dbReference type="PROSITE" id="PS00463">
    <property type="entry name" value="ZN2_CY6_FUNGAL_1"/>
    <property type="match status" value="1"/>
</dbReference>
<feature type="domain" description="Zn(2)-C6 fungal-type" evidence="8">
    <location>
        <begin position="37"/>
        <end position="67"/>
    </location>
</feature>
<dbReference type="GO" id="GO:0008270">
    <property type="term" value="F:zinc ion binding"/>
    <property type="evidence" value="ECO:0007669"/>
    <property type="project" value="InterPro"/>
</dbReference>
<dbReference type="InterPro" id="IPR021858">
    <property type="entry name" value="Fun_TF"/>
</dbReference>
<dbReference type="PANTHER" id="PTHR36206">
    <property type="entry name" value="ASPERCRYPTIN BIOSYNTHESIS CLUSTER-SPECIFIC TRANSCRIPTION REGULATOR ATNN-RELATED"/>
    <property type="match status" value="1"/>
</dbReference>
<dbReference type="Pfam" id="PF11951">
    <property type="entry name" value="Fungal_trans_2"/>
    <property type="match status" value="1"/>
</dbReference>
<dbReference type="SMART" id="SM00066">
    <property type="entry name" value="GAL4"/>
    <property type="match status" value="1"/>
</dbReference>
<evidence type="ECO:0000256" key="2">
    <source>
        <dbReference type="ARBA" id="ARBA00022833"/>
    </source>
</evidence>
<keyword evidence="6" id="KW-0539">Nucleus</keyword>
<evidence type="ECO:0000256" key="3">
    <source>
        <dbReference type="ARBA" id="ARBA00023015"/>
    </source>
</evidence>
<gene>
    <name evidence="9" type="ORF">BO99DRAFT_476567</name>
</gene>